<comment type="caution">
    <text evidence="8">The sequence shown here is derived from an EMBL/GenBank/DDBJ whole genome shotgun (WGS) entry which is preliminary data.</text>
</comment>
<evidence type="ECO:0000313" key="8">
    <source>
        <dbReference type="EMBL" id="NWW44643.1"/>
    </source>
</evidence>
<proteinExistence type="predicted"/>
<keyword evidence="5" id="KW-0472">Membrane</keyword>
<keyword evidence="5" id="KW-0812">Transmembrane</keyword>
<dbReference type="SMART" id="SM00409">
    <property type="entry name" value="IG"/>
    <property type="match status" value="2"/>
</dbReference>
<keyword evidence="5" id="KW-1133">Transmembrane helix</keyword>
<dbReference type="InterPro" id="IPR013106">
    <property type="entry name" value="Ig_V-set"/>
</dbReference>
<accession>A0A7K6N725</accession>
<organism evidence="8 9">
    <name type="scientific">Pedionomus torquatus</name>
    <name type="common">Plains-wanderer</name>
    <dbReference type="NCBI Taxonomy" id="227192"/>
    <lineage>
        <taxon>Eukaryota</taxon>
        <taxon>Metazoa</taxon>
        <taxon>Chordata</taxon>
        <taxon>Craniata</taxon>
        <taxon>Vertebrata</taxon>
        <taxon>Euteleostomi</taxon>
        <taxon>Archelosauria</taxon>
        <taxon>Archosauria</taxon>
        <taxon>Dinosauria</taxon>
        <taxon>Saurischia</taxon>
        <taxon>Theropoda</taxon>
        <taxon>Coelurosauria</taxon>
        <taxon>Aves</taxon>
        <taxon>Neognathae</taxon>
        <taxon>Neoaves</taxon>
        <taxon>Charadriiformes</taxon>
        <taxon>Pedionomidae</taxon>
        <taxon>Pedionomus</taxon>
    </lineage>
</organism>
<dbReference type="InterPro" id="IPR013783">
    <property type="entry name" value="Ig-like_fold"/>
</dbReference>
<evidence type="ECO:0000256" key="5">
    <source>
        <dbReference type="SAM" id="Phobius"/>
    </source>
</evidence>
<dbReference type="AlphaFoldDB" id="A0A7K6N725"/>
<keyword evidence="9" id="KW-1185">Reference proteome</keyword>
<dbReference type="PANTHER" id="PTHR16423">
    <property type="entry name" value="TREM-LIKE TRANSCRIPT PROTEIN"/>
    <property type="match status" value="1"/>
</dbReference>
<evidence type="ECO:0000256" key="4">
    <source>
        <dbReference type="SAM" id="MobiDB-lite"/>
    </source>
</evidence>
<dbReference type="Pfam" id="PF07686">
    <property type="entry name" value="V-set"/>
    <property type="match status" value="2"/>
</dbReference>
<evidence type="ECO:0000256" key="1">
    <source>
        <dbReference type="ARBA" id="ARBA00022729"/>
    </source>
</evidence>
<dbReference type="SUPFAM" id="SSF48726">
    <property type="entry name" value="Immunoglobulin"/>
    <property type="match status" value="2"/>
</dbReference>
<dbReference type="GO" id="GO:0009986">
    <property type="term" value="C:cell surface"/>
    <property type="evidence" value="ECO:0007669"/>
    <property type="project" value="TreeGrafter"/>
</dbReference>
<evidence type="ECO:0000259" key="7">
    <source>
        <dbReference type="PROSITE" id="PS50835"/>
    </source>
</evidence>
<feature type="region of interest" description="Disordered" evidence="4">
    <location>
        <begin position="246"/>
        <end position="267"/>
    </location>
</feature>
<dbReference type="PANTHER" id="PTHR16423:SF6">
    <property type="entry name" value="TRIGGERING RECEPTOR EXPRESSED ON MYELOID CELLS 2-RELATED"/>
    <property type="match status" value="1"/>
</dbReference>
<feature type="non-terminal residue" evidence="8">
    <location>
        <position position="1"/>
    </location>
</feature>
<keyword evidence="2" id="KW-1015">Disulfide bond</keyword>
<dbReference type="Proteomes" id="UP000565207">
    <property type="component" value="Unassembled WGS sequence"/>
</dbReference>
<evidence type="ECO:0000256" key="2">
    <source>
        <dbReference type="ARBA" id="ARBA00023157"/>
    </source>
</evidence>
<dbReference type="Gene3D" id="2.60.40.10">
    <property type="entry name" value="Immunoglobulins"/>
    <property type="match status" value="2"/>
</dbReference>
<gene>
    <name evidence="8" type="primary">Cd300c</name>
    <name evidence="8" type="ORF">PEDTOR_R14767</name>
</gene>
<dbReference type="InterPro" id="IPR052314">
    <property type="entry name" value="Immune_rcpt_domain"/>
</dbReference>
<protein>
    <submittedName>
        <fullName evidence="8">CLM6 protein</fullName>
    </submittedName>
</protein>
<keyword evidence="3" id="KW-0393">Immunoglobulin domain</keyword>
<feature type="region of interest" description="Disordered" evidence="4">
    <location>
        <begin position="305"/>
        <end position="334"/>
    </location>
</feature>
<evidence type="ECO:0000256" key="6">
    <source>
        <dbReference type="SAM" id="SignalP"/>
    </source>
</evidence>
<dbReference type="EMBL" id="VZRU01003892">
    <property type="protein sequence ID" value="NWW44643.1"/>
    <property type="molecule type" value="Genomic_DNA"/>
</dbReference>
<feature type="signal peptide" evidence="6">
    <location>
        <begin position="1"/>
        <end position="18"/>
    </location>
</feature>
<evidence type="ECO:0000313" key="9">
    <source>
        <dbReference type="Proteomes" id="UP000565207"/>
    </source>
</evidence>
<feature type="domain" description="Ig-like" evidence="7">
    <location>
        <begin position="14"/>
        <end position="127"/>
    </location>
</feature>
<feature type="chain" id="PRO_5029534787" evidence="6">
    <location>
        <begin position="19"/>
        <end position="380"/>
    </location>
</feature>
<sequence length="380" mass="43341">VELRALLLLPLCFPALQAQAPEAEKRLSEGSNLSLRCDYTPRTEIQQKKAWCRLRENKCEPVVETIGGPNSHSYNEKVTKGKITIEDIRYYRIVTITMTNLQAEDSGTYSCAYRSSTNTYIPLRTIPLTVFKELHKWENESLSVQCPYSTMVYPLETKFWCQREDQAECKEVVRISHYSTRSNSPAVNGRTRIQDDTQSRTLTITIQNLQTQDSGVYWCAVYRRYRFTPIMEFKLSVSNMLAQTTASSTTSTTQPTPSGNSPPPSSNAHTFSILSGVLSILFILALISLIVACIRKCKQLKRRGNKQEEDIYDKPDDIAQLDRTERTESPKDDSEDLQYITLNHKFQLSPEAPLYCNVEPSQVHRKPADENVEYAVITLK</sequence>
<dbReference type="PROSITE" id="PS50835">
    <property type="entry name" value="IG_LIKE"/>
    <property type="match status" value="2"/>
</dbReference>
<dbReference type="GO" id="GO:0038023">
    <property type="term" value="F:signaling receptor activity"/>
    <property type="evidence" value="ECO:0007669"/>
    <property type="project" value="TreeGrafter"/>
</dbReference>
<feature type="compositionally biased region" description="Basic and acidic residues" evidence="4">
    <location>
        <begin position="305"/>
        <end position="332"/>
    </location>
</feature>
<feature type="domain" description="Ig-like" evidence="7">
    <location>
        <begin position="138"/>
        <end position="238"/>
    </location>
</feature>
<dbReference type="InterPro" id="IPR007110">
    <property type="entry name" value="Ig-like_dom"/>
</dbReference>
<dbReference type="InterPro" id="IPR003599">
    <property type="entry name" value="Ig_sub"/>
</dbReference>
<dbReference type="InterPro" id="IPR036179">
    <property type="entry name" value="Ig-like_dom_sf"/>
</dbReference>
<reference evidence="8 9" key="1">
    <citation type="submission" date="2019-09" db="EMBL/GenBank/DDBJ databases">
        <title>Bird 10,000 Genomes (B10K) Project - Family phase.</title>
        <authorList>
            <person name="Zhang G."/>
        </authorList>
    </citation>
    <scope>NUCLEOTIDE SEQUENCE [LARGE SCALE GENOMIC DNA]</scope>
    <source>
        <strain evidence="8">B10K-DU-029-80</strain>
        <tissue evidence="8">Muscle</tissue>
    </source>
</reference>
<keyword evidence="1 6" id="KW-0732">Signal</keyword>
<feature type="non-terminal residue" evidence="8">
    <location>
        <position position="380"/>
    </location>
</feature>
<feature type="transmembrane region" description="Helical" evidence="5">
    <location>
        <begin position="271"/>
        <end position="294"/>
    </location>
</feature>
<feature type="compositionally biased region" description="Low complexity" evidence="4">
    <location>
        <begin position="246"/>
        <end position="259"/>
    </location>
</feature>
<evidence type="ECO:0000256" key="3">
    <source>
        <dbReference type="ARBA" id="ARBA00023319"/>
    </source>
</evidence>
<name>A0A7K6N725_PEDTO</name>
<dbReference type="SMART" id="SM00406">
    <property type="entry name" value="IGv"/>
    <property type="match status" value="2"/>
</dbReference>